<gene>
    <name evidence="3" type="primary">LOC102808089</name>
</gene>
<evidence type="ECO:0000313" key="3">
    <source>
        <dbReference type="RefSeq" id="XP_006815365.1"/>
    </source>
</evidence>
<dbReference type="GeneID" id="102808089"/>
<sequence length="519" mass="58523">MTTQTKNSQLHYYATSQKVQILALKDTSIVELHAKSALANPDAITKSILKEVKLGHTIGPFTSPPLPNFVVNSLGLRPKKTGGHRLILDLSQPTSDSVNHHINKEDYTQRYSRVDDAIALIQKCGQSSLLAKIDIQHAFRLCSVRKDDWNLLGFKWLGCYFFDRVLPFGLRSAPYLFNQLDEAIHWIITQRANTQNLIHYLDDYLAVAPPPNSQACLHIMNTMLSVCKELGVPIAKEKVEGPSSTLTFLGIELDTVKMVIRLPDDKLNDLLQVLPTWLHKTSSTKQELLSLIGTLSFAYLLVRIFLRRMINLSTSVTNINSIVALTENFRLDVQWWCDFLPSWSGSASFLVSNWSPATKLELFTDASGSFGCGGFYIGHWFTIPWPAYFPTSIEWKEMYPILIACSIWGHSWHAQRILFHCDNEAVVNIWKKGSTRCSNIMGLVQAIFFVAAKGNFHVMIAHINGVNNSIADSLSRSQMQRFKQLVPTADHAATPIPLDLLPERIISQNYQPHTEVHKP</sequence>
<keyword evidence="2" id="KW-1185">Reference proteome</keyword>
<dbReference type="Gene3D" id="3.10.10.10">
    <property type="entry name" value="HIV Type 1 Reverse Transcriptase, subunit A, domain 1"/>
    <property type="match status" value="1"/>
</dbReference>
<protein>
    <submittedName>
        <fullName evidence="3">Uncharacterized protein LOC102808089</fullName>
    </submittedName>
</protein>
<dbReference type="InterPro" id="IPR000477">
    <property type="entry name" value="RT_dom"/>
</dbReference>
<dbReference type="PANTHER" id="PTHR33050">
    <property type="entry name" value="REVERSE TRANSCRIPTASE DOMAIN-CONTAINING PROTEIN"/>
    <property type="match status" value="1"/>
</dbReference>
<dbReference type="InterPro" id="IPR043128">
    <property type="entry name" value="Rev_trsase/Diguanyl_cyclase"/>
</dbReference>
<dbReference type="PROSITE" id="PS50878">
    <property type="entry name" value="RT_POL"/>
    <property type="match status" value="1"/>
</dbReference>
<proteinExistence type="predicted"/>
<accession>A0ABM0M5S4</accession>
<evidence type="ECO:0000259" key="1">
    <source>
        <dbReference type="PROSITE" id="PS50878"/>
    </source>
</evidence>
<reference evidence="3" key="1">
    <citation type="submission" date="2025-08" db="UniProtKB">
        <authorList>
            <consortium name="RefSeq"/>
        </authorList>
    </citation>
    <scope>IDENTIFICATION</scope>
    <source>
        <tissue evidence="3">Testes</tissue>
    </source>
</reference>
<feature type="domain" description="Reverse transcriptase" evidence="1">
    <location>
        <begin position="58"/>
        <end position="253"/>
    </location>
</feature>
<dbReference type="InterPro" id="IPR052055">
    <property type="entry name" value="Hepadnavirus_pol/RT"/>
</dbReference>
<dbReference type="CDD" id="cd09275">
    <property type="entry name" value="RNase_HI_RT_DIRS1"/>
    <property type="match status" value="1"/>
</dbReference>
<dbReference type="InterPro" id="IPR043502">
    <property type="entry name" value="DNA/RNA_pol_sf"/>
</dbReference>
<dbReference type="Proteomes" id="UP000694865">
    <property type="component" value="Unplaced"/>
</dbReference>
<dbReference type="SUPFAM" id="SSF56672">
    <property type="entry name" value="DNA/RNA polymerases"/>
    <property type="match status" value="1"/>
</dbReference>
<organism evidence="2 3">
    <name type="scientific">Saccoglossus kowalevskii</name>
    <name type="common">Acorn worm</name>
    <dbReference type="NCBI Taxonomy" id="10224"/>
    <lineage>
        <taxon>Eukaryota</taxon>
        <taxon>Metazoa</taxon>
        <taxon>Hemichordata</taxon>
        <taxon>Enteropneusta</taxon>
        <taxon>Harrimaniidae</taxon>
        <taxon>Saccoglossus</taxon>
    </lineage>
</organism>
<dbReference type="Pfam" id="PF00078">
    <property type="entry name" value="RVT_1"/>
    <property type="match status" value="1"/>
</dbReference>
<evidence type="ECO:0000313" key="2">
    <source>
        <dbReference type="Proteomes" id="UP000694865"/>
    </source>
</evidence>
<dbReference type="Gene3D" id="3.30.70.270">
    <property type="match status" value="1"/>
</dbReference>
<dbReference type="PANTHER" id="PTHR33050:SF8">
    <property type="entry name" value="REVERSE TRANSCRIPTASE DOMAIN-CONTAINING PROTEIN"/>
    <property type="match status" value="1"/>
</dbReference>
<name>A0ABM0M5S4_SACKO</name>
<dbReference type="RefSeq" id="XP_006815365.1">
    <property type="nucleotide sequence ID" value="XM_006815302.1"/>
</dbReference>